<protein>
    <submittedName>
        <fullName evidence="1">Uncharacterized protein</fullName>
    </submittedName>
</protein>
<dbReference type="AlphaFoldDB" id="A0A3E2WXC4"/>
<organism evidence="1 2">
    <name type="scientific">Hungatella hathewayi</name>
    <dbReference type="NCBI Taxonomy" id="154046"/>
    <lineage>
        <taxon>Bacteria</taxon>
        <taxon>Bacillati</taxon>
        <taxon>Bacillota</taxon>
        <taxon>Clostridia</taxon>
        <taxon>Lachnospirales</taxon>
        <taxon>Lachnospiraceae</taxon>
        <taxon>Hungatella</taxon>
    </lineage>
</organism>
<reference evidence="1 2" key="1">
    <citation type="submission" date="2018-08" db="EMBL/GenBank/DDBJ databases">
        <title>A genome reference for cultivated species of the human gut microbiota.</title>
        <authorList>
            <person name="Zou Y."/>
            <person name="Xue W."/>
            <person name="Luo G."/>
        </authorList>
    </citation>
    <scope>NUCLEOTIDE SEQUENCE [LARGE SCALE GENOMIC DNA]</scope>
    <source>
        <strain evidence="1 2">AF19-21</strain>
    </source>
</reference>
<accession>A0A3E2WXC4</accession>
<gene>
    <name evidence="1" type="ORF">DWX41_08510</name>
</gene>
<name>A0A3E2WXC4_9FIRM</name>
<dbReference type="Proteomes" id="UP000261111">
    <property type="component" value="Unassembled WGS sequence"/>
</dbReference>
<evidence type="ECO:0000313" key="2">
    <source>
        <dbReference type="Proteomes" id="UP000261111"/>
    </source>
</evidence>
<sequence>MSKKNINALPAYTTVENILSLIDIIKRNSKNEDSIKALFGKAKSAYDNTKSSLKTFGIIEKDSFEFTEIGREIAFSSEDDKKEAVIKIVKSYEPYELVLNSILASKTEVTVTDIDTIKNLWGMASIGSTERNRTEGTTLFMSIMDFIEFGNYLIGRGNKSTRIEWVADIKEKIESILEVTPVIEMQDEESGEIVQDNGLDVEDEIGELSPSLKINNENVEEAMDKPVFTAGMPNITIKVDMSEWPDEKIKLFFKYAYGKFEEE</sequence>
<dbReference type="GeneID" id="93335942"/>
<dbReference type="EMBL" id="QVIA01000008">
    <property type="protein sequence ID" value="RGC32598.1"/>
    <property type="molecule type" value="Genomic_DNA"/>
</dbReference>
<comment type="caution">
    <text evidence="1">The sequence shown here is derived from an EMBL/GenBank/DDBJ whole genome shotgun (WGS) entry which is preliminary data.</text>
</comment>
<dbReference type="RefSeq" id="WP_025655842.1">
    <property type="nucleotide sequence ID" value="NZ_QVIA01000008.1"/>
</dbReference>
<evidence type="ECO:0000313" key="1">
    <source>
        <dbReference type="EMBL" id="RGC32598.1"/>
    </source>
</evidence>
<proteinExistence type="predicted"/>